<organism evidence="6 7">
    <name type="scientific">Sphaerisporangium flaviroseum</name>
    <dbReference type="NCBI Taxonomy" id="509199"/>
    <lineage>
        <taxon>Bacteria</taxon>
        <taxon>Bacillati</taxon>
        <taxon>Actinomycetota</taxon>
        <taxon>Actinomycetes</taxon>
        <taxon>Streptosporangiales</taxon>
        <taxon>Streptosporangiaceae</taxon>
        <taxon>Sphaerisporangium</taxon>
    </lineage>
</organism>
<dbReference type="Proteomes" id="UP001500888">
    <property type="component" value="Unassembled WGS sequence"/>
</dbReference>
<evidence type="ECO:0000256" key="2">
    <source>
        <dbReference type="ARBA" id="ARBA00023125"/>
    </source>
</evidence>
<dbReference type="Pfam" id="PF00440">
    <property type="entry name" value="TetR_N"/>
    <property type="match status" value="1"/>
</dbReference>
<dbReference type="PROSITE" id="PS50977">
    <property type="entry name" value="HTH_TETR_2"/>
    <property type="match status" value="1"/>
</dbReference>
<gene>
    <name evidence="6" type="ORF">GCM10022226_07800</name>
</gene>
<evidence type="ECO:0000259" key="5">
    <source>
        <dbReference type="PROSITE" id="PS50977"/>
    </source>
</evidence>
<keyword evidence="1" id="KW-0805">Transcription regulation</keyword>
<dbReference type="InterPro" id="IPR023772">
    <property type="entry name" value="DNA-bd_HTH_TetR-type_CS"/>
</dbReference>
<sequence length="204" mass="22052">MSLQRTASGARTRQRILEAAEHLMRTMGLARVTTKEIARAAGLSEAALYRHFSGKEELFVAVLQERLPALGSLIAELADDPGDRTAEECLGDIARNATLFYEKSLPIGASLFAEPALLQRHREGLRKLGAGPHMPLEALAGFLRTLRADGRIRADADPESAAALLLGACYQRAFLRHFMGEDGSPKSTDEFAAGLARTVLRGIA</sequence>
<evidence type="ECO:0000313" key="7">
    <source>
        <dbReference type="Proteomes" id="UP001500888"/>
    </source>
</evidence>
<dbReference type="InterPro" id="IPR036271">
    <property type="entry name" value="Tet_transcr_reg_TetR-rel_C_sf"/>
</dbReference>
<dbReference type="EMBL" id="BAAAZR010000001">
    <property type="protein sequence ID" value="GAA3791274.1"/>
    <property type="molecule type" value="Genomic_DNA"/>
</dbReference>
<dbReference type="PROSITE" id="PS01081">
    <property type="entry name" value="HTH_TETR_1"/>
    <property type="match status" value="1"/>
</dbReference>
<dbReference type="Gene3D" id="1.10.357.10">
    <property type="entry name" value="Tetracycline Repressor, domain 2"/>
    <property type="match status" value="1"/>
</dbReference>
<protein>
    <submittedName>
        <fullName evidence="6">TetR/AcrR family transcriptional regulator</fullName>
    </submittedName>
</protein>
<dbReference type="SUPFAM" id="SSF48498">
    <property type="entry name" value="Tetracyclin repressor-like, C-terminal domain"/>
    <property type="match status" value="1"/>
</dbReference>
<dbReference type="Pfam" id="PF14246">
    <property type="entry name" value="TetR_C_7"/>
    <property type="match status" value="1"/>
</dbReference>
<evidence type="ECO:0000313" key="6">
    <source>
        <dbReference type="EMBL" id="GAA3791274.1"/>
    </source>
</evidence>
<proteinExistence type="predicted"/>
<reference evidence="7" key="1">
    <citation type="journal article" date="2019" name="Int. J. Syst. Evol. Microbiol.">
        <title>The Global Catalogue of Microorganisms (GCM) 10K type strain sequencing project: providing services to taxonomists for standard genome sequencing and annotation.</title>
        <authorList>
            <consortium name="The Broad Institute Genomics Platform"/>
            <consortium name="The Broad Institute Genome Sequencing Center for Infectious Disease"/>
            <person name="Wu L."/>
            <person name="Ma J."/>
        </authorList>
    </citation>
    <scope>NUCLEOTIDE SEQUENCE [LARGE SCALE GENOMIC DNA]</scope>
    <source>
        <strain evidence="7">JCM 16908</strain>
    </source>
</reference>
<keyword evidence="7" id="KW-1185">Reference proteome</keyword>
<evidence type="ECO:0000256" key="3">
    <source>
        <dbReference type="ARBA" id="ARBA00023163"/>
    </source>
</evidence>
<dbReference type="InterPro" id="IPR050109">
    <property type="entry name" value="HTH-type_TetR-like_transc_reg"/>
</dbReference>
<dbReference type="RefSeq" id="WP_344934227.1">
    <property type="nucleotide sequence ID" value="NZ_BAAAZR010000001.1"/>
</dbReference>
<dbReference type="PANTHER" id="PTHR30055">
    <property type="entry name" value="HTH-TYPE TRANSCRIPTIONAL REGULATOR RUTR"/>
    <property type="match status" value="1"/>
</dbReference>
<evidence type="ECO:0000256" key="1">
    <source>
        <dbReference type="ARBA" id="ARBA00023015"/>
    </source>
</evidence>
<dbReference type="PRINTS" id="PR00455">
    <property type="entry name" value="HTHTETR"/>
</dbReference>
<keyword evidence="3" id="KW-0804">Transcription</keyword>
<dbReference type="InterPro" id="IPR001647">
    <property type="entry name" value="HTH_TetR"/>
</dbReference>
<keyword evidence="2 4" id="KW-0238">DNA-binding</keyword>
<dbReference type="InterPro" id="IPR039536">
    <property type="entry name" value="TetR_C_Proteobacteria"/>
</dbReference>
<evidence type="ECO:0000256" key="4">
    <source>
        <dbReference type="PROSITE-ProRule" id="PRU00335"/>
    </source>
</evidence>
<dbReference type="InterPro" id="IPR009057">
    <property type="entry name" value="Homeodomain-like_sf"/>
</dbReference>
<accession>A0ABP7HGL3</accession>
<comment type="caution">
    <text evidence="6">The sequence shown here is derived from an EMBL/GenBank/DDBJ whole genome shotgun (WGS) entry which is preliminary data.</text>
</comment>
<dbReference type="Gene3D" id="1.10.10.60">
    <property type="entry name" value="Homeodomain-like"/>
    <property type="match status" value="1"/>
</dbReference>
<name>A0ABP7HGL3_9ACTN</name>
<feature type="DNA-binding region" description="H-T-H motif" evidence="4">
    <location>
        <begin position="33"/>
        <end position="52"/>
    </location>
</feature>
<dbReference type="SUPFAM" id="SSF46689">
    <property type="entry name" value="Homeodomain-like"/>
    <property type="match status" value="1"/>
</dbReference>
<feature type="domain" description="HTH tetR-type" evidence="5">
    <location>
        <begin position="10"/>
        <end position="70"/>
    </location>
</feature>
<dbReference type="PANTHER" id="PTHR30055:SF234">
    <property type="entry name" value="HTH-TYPE TRANSCRIPTIONAL REGULATOR BETI"/>
    <property type="match status" value="1"/>
</dbReference>